<feature type="domain" description="Cupin type-2" evidence="1">
    <location>
        <begin position="64"/>
        <end position="117"/>
    </location>
</feature>
<dbReference type="EMBL" id="NRSD01000003">
    <property type="protein sequence ID" value="MBK1643946.1"/>
    <property type="molecule type" value="Genomic_DNA"/>
</dbReference>
<dbReference type="RefSeq" id="WP_200386751.1">
    <property type="nucleotide sequence ID" value="NZ_NRSD01000003.1"/>
</dbReference>
<name>A0A9X0WG72_9GAMM</name>
<dbReference type="SUPFAM" id="SSF51182">
    <property type="entry name" value="RmlC-like cupins"/>
    <property type="match status" value="1"/>
</dbReference>
<dbReference type="InterPro" id="IPR013096">
    <property type="entry name" value="Cupin_2"/>
</dbReference>
<comment type="caution">
    <text evidence="2">The sequence shown here is derived from an EMBL/GenBank/DDBJ whole genome shotgun (WGS) entry which is preliminary data.</text>
</comment>
<gene>
    <name evidence="2" type="ORF">CKO25_04590</name>
</gene>
<dbReference type="AlphaFoldDB" id="A0A9X0WG72"/>
<dbReference type="InterPro" id="IPR011051">
    <property type="entry name" value="RmlC_Cupin_sf"/>
</dbReference>
<protein>
    <submittedName>
        <fullName evidence="2">Cupin</fullName>
    </submittedName>
</protein>
<keyword evidence="3" id="KW-1185">Reference proteome</keyword>
<dbReference type="Gene3D" id="2.60.120.10">
    <property type="entry name" value="Jelly Rolls"/>
    <property type="match status" value="1"/>
</dbReference>
<proteinExistence type="predicted"/>
<organism evidence="2 3">
    <name type="scientific">Thiocapsa imhoffii</name>
    <dbReference type="NCBI Taxonomy" id="382777"/>
    <lineage>
        <taxon>Bacteria</taxon>
        <taxon>Pseudomonadati</taxon>
        <taxon>Pseudomonadota</taxon>
        <taxon>Gammaproteobacteria</taxon>
        <taxon>Chromatiales</taxon>
        <taxon>Chromatiaceae</taxon>
        <taxon>Thiocapsa</taxon>
    </lineage>
</organism>
<evidence type="ECO:0000313" key="2">
    <source>
        <dbReference type="EMBL" id="MBK1643946.1"/>
    </source>
</evidence>
<accession>A0A9X0WG72</accession>
<dbReference type="Pfam" id="PF07883">
    <property type="entry name" value="Cupin_2"/>
    <property type="match status" value="1"/>
</dbReference>
<dbReference type="CDD" id="cd06981">
    <property type="entry name" value="cupin_reut_a1446"/>
    <property type="match status" value="1"/>
</dbReference>
<evidence type="ECO:0000259" key="1">
    <source>
        <dbReference type="Pfam" id="PF07883"/>
    </source>
</evidence>
<dbReference type="InterPro" id="IPR014710">
    <property type="entry name" value="RmlC-like_jellyroll"/>
</dbReference>
<sequence>MSRDDRTRAVSVGAGRTIQIGNLYASQARIESGEAFETLLRGEQVHIERILSSAEPDPVLYDQEWDEWVCLLQGEAELMVDGARIDLRAGDHLLIPARTPHRVLRTSVEPHCLWLAVHLLDRTSSQ</sequence>
<dbReference type="Proteomes" id="UP001138802">
    <property type="component" value="Unassembled WGS sequence"/>
</dbReference>
<reference evidence="2 3" key="1">
    <citation type="journal article" date="2020" name="Microorganisms">
        <title>Osmotic Adaptation and Compatible Solute Biosynthesis of Phototrophic Bacteria as Revealed from Genome Analyses.</title>
        <authorList>
            <person name="Imhoff J.F."/>
            <person name="Rahn T."/>
            <person name="Kunzel S."/>
            <person name="Keller A."/>
            <person name="Neulinger S.C."/>
        </authorList>
    </citation>
    <scope>NUCLEOTIDE SEQUENCE [LARGE SCALE GENOMIC DNA]</scope>
    <source>
        <strain evidence="2 3">DSM 21303</strain>
    </source>
</reference>
<evidence type="ECO:0000313" key="3">
    <source>
        <dbReference type="Proteomes" id="UP001138802"/>
    </source>
</evidence>